<keyword evidence="2" id="KW-1185">Reference proteome</keyword>
<evidence type="ECO:0000313" key="2">
    <source>
        <dbReference type="Proteomes" id="UP001497453"/>
    </source>
</evidence>
<gene>
    <name evidence="1" type="ORF">GFSPODELE1_LOCUS6961</name>
</gene>
<dbReference type="EMBL" id="OZ037948">
    <property type="protein sequence ID" value="CAL1708658.1"/>
    <property type="molecule type" value="Genomic_DNA"/>
</dbReference>
<proteinExistence type="predicted"/>
<dbReference type="Proteomes" id="UP001497453">
    <property type="component" value="Chromosome 5"/>
</dbReference>
<protein>
    <submittedName>
        <fullName evidence="1">Uncharacterized protein</fullName>
    </submittedName>
</protein>
<organism evidence="1 2">
    <name type="scientific">Somion occarium</name>
    <dbReference type="NCBI Taxonomy" id="3059160"/>
    <lineage>
        <taxon>Eukaryota</taxon>
        <taxon>Fungi</taxon>
        <taxon>Dikarya</taxon>
        <taxon>Basidiomycota</taxon>
        <taxon>Agaricomycotina</taxon>
        <taxon>Agaricomycetes</taxon>
        <taxon>Polyporales</taxon>
        <taxon>Cerrenaceae</taxon>
        <taxon>Somion</taxon>
    </lineage>
</organism>
<reference evidence="2" key="1">
    <citation type="submission" date="2024-04" db="EMBL/GenBank/DDBJ databases">
        <authorList>
            <person name="Shaw F."/>
            <person name="Minotto A."/>
        </authorList>
    </citation>
    <scope>NUCLEOTIDE SEQUENCE [LARGE SCALE GENOMIC DNA]</scope>
</reference>
<accession>A0ABP1DNK4</accession>
<evidence type="ECO:0000313" key="1">
    <source>
        <dbReference type="EMBL" id="CAL1708658.1"/>
    </source>
</evidence>
<name>A0ABP1DNK4_9APHY</name>
<sequence length="218" mass="24841">MSIKWRSVRKKRCKRCLPPVESVWLCLPRASFLKLWCQKQTQRKFQSTEGYSGSSFEAQLLHFSRFQQRLKFHHIPEEEAIEVGFRSLQTAANFALLQECTSSVKGGVRCTASVMPDDDNTNSFGMNLPISSRVILMTMIYGSAGFVNKTQLHALLHCRTTFFRARLPTCASYTPYIFMFPYEHGSALHSPDNPTGIAYLLMDMLSGHLLRWCNTDAA</sequence>